<accession>A0A917F4W4</accession>
<reference evidence="1" key="1">
    <citation type="journal article" date="2014" name="Int. J. Syst. Evol. Microbiol.">
        <title>Complete genome sequence of Corynebacterium casei LMG S-19264T (=DSM 44701T), isolated from a smear-ripened cheese.</title>
        <authorList>
            <consortium name="US DOE Joint Genome Institute (JGI-PGF)"/>
            <person name="Walter F."/>
            <person name="Albersmeier A."/>
            <person name="Kalinowski J."/>
            <person name="Ruckert C."/>
        </authorList>
    </citation>
    <scope>NUCLEOTIDE SEQUENCE</scope>
    <source>
        <strain evidence="1">CGMCC 1.16067</strain>
    </source>
</reference>
<dbReference type="AlphaFoldDB" id="A0A917F4W4"/>
<protein>
    <recommendedName>
        <fullName evidence="3">DUF2332 domain-containing protein</fullName>
    </recommendedName>
</protein>
<dbReference type="EMBL" id="BMKQ01000001">
    <property type="protein sequence ID" value="GGF46920.1"/>
    <property type="molecule type" value="Genomic_DNA"/>
</dbReference>
<organism evidence="1 2">
    <name type="scientific">Marmoricola endophyticus</name>
    <dbReference type="NCBI Taxonomy" id="2040280"/>
    <lineage>
        <taxon>Bacteria</taxon>
        <taxon>Bacillati</taxon>
        <taxon>Actinomycetota</taxon>
        <taxon>Actinomycetes</taxon>
        <taxon>Propionibacteriales</taxon>
        <taxon>Nocardioidaceae</taxon>
        <taxon>Marmoricola</taxon>
    </lineage>
</organism>
<evidence type="ECO:0000313" key="2">
    <source>
        <dbReference type="Proteomes" id="UP000649179"/>
    </source>
</evidence>
<gene>
    <name evidence="1" type="ORF">GCM10011519_21150</name>
</gene>
<dbReference type="Proteomes" id="UP000649179">
    <property type="component" value="Unassembled WGS sequence"/>
</dbReference>
<evidence type="ECO:0000313" key="1">
    <source>
        <dbReference type="EMBL" id="GGF46920.1"/>
    </source>
</evidence>
<proteinExistence type="predicted"/>
<reference evidence="1" key="2">
    <citation type="submission" date="2020-09" db="EMBL/GenBank/DDBJ databases">
        <authorList>
            <person name="Sun Q."/>
            <person name="Zhou Y."/>
        </authorList>
    </citation>
    <scope>NUCLEOTIDE SEQUENCE</scope>
    <source>
        <strain evidence="1">CGMCC 1.16067</strain>
    </source>
</reference>
<comment type="caution">
    <text evidence="1">The sequence shown here is derived from an EMBL/GenBank/DDBJ whole genome shotgun (WGS) entry which is preliminary data.</text>
</comment>
<dbReference type="Pfam" id="PF10094">
    <property type="entry name" value="DUF2332"/>
    <property type="match status" value="1"/>
</dbReference>
<evidence type="ECO:0008006" key="3">
    <source>
        <dbReference type="Google" id="ProtNLM"/>
    </source>
</evidence>
<name>A0A917F4W4_9ACTN</name>
<keyword evidence="2" id="KW-1185">Reference proteome</keyword>
<dbReference type="InterPro" id="IPR011200">
    <property type="entry name" value="UCP012608"/>
</dbReference>
<sequence>MTDGSHVARDYRFHAAEMSSSPSYRAWALGIAEDPETQAVIAALPAAKQQANLVFAAARWHGARPGSYDALRATLLGPRWPQVRATILERRTQTNEVGRLTALVPALGMLGPGPFALVELGASAGLCLYPDRYDYDWGERGCLTGSGGPTLATLATGPLPVPAAHPRIAARVGVDLHPLDVSDAGDRAWLLTLVWPEHEERRTRLAAALDLAGADRPTMIAGDMLGHLKEAVALAESCGATPVVHHSAAVAYLDGEQRERLDQRLRELVAAGRCHWVSLEGARVLPRVTATAPVADEHRLCLAVDGRAVAWAHGHGADLSWFG</sequence>